<dbReference type="Pfam" id="PF01434">
    <property type="entry name" value="Peptidase_M41"/>
    <property type="match status" value="1"/>
</dbReference>
<dbReference type="InterPro" id="IPR041569">
    <property type="entry name" value="AAA_lid_3"/>
</dbReference>
<keyword evidence="10" id="KW-0378">Hydrolase</keyword>
<evidence type="ECO:0000256" key="17">
    <source>
        <dbReference type="ARBA" id="ARBA00023136"/>
    </source>
</evidence>
<dbReference type="FunFam" id="3.40.140.10:FF:000001">
    <property type="entry name" value="26S proteasome non-ATPase regulatory subunit"/>
    <property type="match status" value="1"/>
</dbReference>
<name>A0AAF3FIF1_9BILA</name>
<dbReference type="GO" id="GO:0005745">
    <property type="term" value="C:m-AAA complex"/>
    <property type="evidence" value="ECO:0007669"/>
    <property type="project" value="TreeGrafter"/>
</dbReference>
<proteinExistence type="inferred from homology"/>
<dbReference type="PANTHER" id="PTHR43655:SF8">
    <property type="entry name" value="PARAPLEGIN"/>
    <property type="match status" value="1"/>
</dbReference>
<dbReference type="InterPro" id="IPR037219">
    <property type="entry name" value="Peptidase_M41-like"/>
</dbReference>
<evidence type="ECO:0000256" key="2">
    <source>
        <dbReference type="ARBA" id="ARBA00004141"/>
    </source>
</evidence>
<dbReference type="Proteomes" id="UP000887575">
    <property type="component" value="Unassembled WGS sequence"/>
</dbReference>
<keyword evidence="15" id="KW-1133">Transmembrane helix</keyword>
<dbReference type="GO" id="GO:0016491">
    <property type="term" value="F:oxidoreductase activity"/>
    <property type="evidence" value="ECO:0007669"/>
    <property type="project" value="InterPro"/>
</dbReference>
<dbReference type="SMART" id="SM00382">
    <property type="entry name" value="AAA"/>
    <property type="match status" value="1"/>
</dbReference>
<dbReference type="InterPro" id="IPR013149">
    <property type="entry name" value="ADH-like_C"/>
</dbReference>
<dbReference type="Pfam" id="PF23594">
    <property type="entry name" value="RPN11_C"/>
    <property type="match status" value="1"/>
</dbReference>
<dbReference type="InterPro" id="IPR003959">
    <property type="entry name" value="ATPase_AAA_core"/>
</dbReference>
<evidence type="ECO:0000256" key="16">
    <source>
        <dbReference type="ARBA" id="ARBA00023049"/>
    </source>
</evidence>
<evidence type="ECO:0000256" key="14">
    <source>
        <dbReference type="ARBA" id="ARBA00022946"/>
    </source>
</evidence>
<comment type="similarity">
    <text evidence="4">In the C-terminal section; belongs to the peptidase M41 family.</text>
</comment>
<dbReference type="WBParaSite" id="MBELARI_LOCUS6604">
    <property type="protein sequence ID" value="MBELARI_LOCUS6604"/>
    <property type="gene ID" value="MBELARI_LOCUS6604"/>
</dbReference>
<dbReference type="Pfam" id="PF00004">
    <property type="entry name" value="AAA"/>
    <property type="match status" value="1"/>
</dbReference>
<comment type="similarity">
    <text evidence="5">In the N-terminal section; belongs to the AAA ATPase family.</text>
</comment>
<keyword evidence="8" id="KW-0479">Metal-binding</keyword>
<evidence type="ECO:0000256" key="9">
    <source>
        <dbReference type="ARBA" id="ARBA00022741"/>
    </source>
</evidence>
<dbReference type="GO" id="GO:0034982">
    <property type="term" value="P:mitochondrial protein processing"/>
    <property type="evidence" value="ECO:0007669"/>
    <property type="project" value="TreeGrafter"/>
</dbReference>
<dbReference type="Pfam" id="PF17862">
    <property type="entry name" value="AAA_lid_3"/>
    <property type="match status" value="1"/>
</dbReference>
<evidence type="ECO:0000313" key="26">
    <source>
        <dbReference type="WBParaSite" id="MBELARI_LOCUS6604"/>
    </source>
</evidence>
<dbReference type="InterPro" id="IPR050928">
    <property type="entry name" value="ATP-dep_Zn_Metalloprotease"/>
</dbReference>
<dbReference type="SUPFAM" id="SSF140990">
    <property type="entry name" value="FtsH protease domain-like"/>
    <property type="match status" value="1"/>
</dbReference>
<evidence type="ECO:0000256" key="19">
    <source>
        <dbReference type="ARBA" id="ARBA00061051"/>
    </source>
</evidence>
<feature type="domain" description="MPN" evidence="24">
    <location>
        <begin position="30"/>
        <end position="165"/>
    </location>
</feature>
<dbReference type="InterPro" id="IPR036291">
    <property type="entry name" value="NAD(P)-bd_dom_sf"/>
</dbReference>
<evidence type="ECO:0000256" key="5">
    <source>
        <dbReference type="ARBA" id="ARBA00010550"/>
    </source>
</evidence>
<dbReference type="GO" id="GO:0004222">
    <property type="term" value="F:metalloendopeptidase activity"/>
    <property type="evidence" value="ECO:0007669"/>
    <property type="project" value="InterPro"/>
</dbReference>
<evidence type="ECO:0000259" key="24">
    <source>
        <dbReference type="PROSITE" id="PS50249"/>
    </source>
</evidence>
<dbReference type="SUPFAM" id="SSF51735">
    <property type="entry name" value="NAD(P)-binding Rossmann-fold domains"/>
    <property type="match status" value="1"/>
</dbReference>
<dbReference type="Gene3D" id="3.40.140.10">
    <property type="entry name" value="Cytidine Deaminase, domain 2"/>
    <property type="match status" value="1"/>
</dbReference>
<evidence type="ECO:0000256" key="7">
    <source>
        <dbReference type="ARBA" id="ARBA00022692"/>
    </source>
</evidence>
<dbReference type="Pfam" id="PF08240">
    <property type="entry name" value="ADH_N"/>
    <property type="match status" value="1"/>
</dbReference>
<dbReference type="InterPro" id="IPR000642">
    <property type="entry name" value="Peptidase_M41"/>
</dbReference>
<dbReference type="SUPFAM" id="SSF102712">
    <property type="entry name" value="JAB1/MPN domain"/>
    <property type="match status" value="1"/>
</dbReference>
<evidence type="ECO:0000256" key="23">
    <source>
        <dbReference type="ARBA" id="ARBA00078982"/>
    </source>
</evidence>
<dbReference type="PROSITE" id="PS50249">
    <property type="entry name" value="MPN"/>
    <property type="match status" value="1"/>
</dbReference>
<dbReference type="GO" id="GO:0016887">
    <property type="term" value="F:ATP hydrolysis activity"/>
    <property type="evidence" value="ECO:0007669"/>
    <property type="project" value="InterPro"/>
</dbReference>
<dbReference type="Gene3D" id="1.20.58.760">
    <property type="entry name" value="Peptidase M41"/>
    <property type="match status" value="1"/>
</dbReference>
<evidence type="ECO:0000256" key="11">
    <source>
        <dbReference type="ARBA" id="ARBA00022833"/>
    </source>
</evidence>
<keyword evidence="17" id="KW-0472">Membrane</keyword>
<keyword evidence="13" id="KW-0647">Proteasome</keyword>
<evidence type="ECO:0000256" key="10">
    <source>
        <dbReference type="ARBA" id="ARBA00022801"/>
    </source>
</evidence>
<dbReference type="CDD" id="cd19501">
    <property type="entry name" value="RecA-like_FtsH"/>
    <property type="match status" value="1"/>
</dbReference>
<dbReference type="Gene3D" id="1.10.8.60">
    <property type="match status" value="1"/>
</dbReference>
<keyword evidence="12" id="KW-0067">ATP-binding</keyword>
<keyword evidence="25" id="KW-1185">Reference proteome</keyword>
<reference evidence="26" key="1">
    <citation type="submission" date="2024-02" db="UniProtKB">
        <authorList>
            <consortium name="WormBaseParasite"/>
        </authorList>
    </citation>
    <scope>IDENTIFICATION</scope>
</reference>
<dbReference type="SMART" id="SM00232">
    <property type="entry name" value="JAB_MPN"/>
    <property type="match status" value="1"/>
</dbReference>
<dbReference type="InterPro" id="IPR011032">
    <property type="entry name" value="GroES-like_sf"/>
</dbReference>
<evidence type="ECO:0000256" key="12">
    <source>
        <dbReference type="ARBA" id="ARBA00022840"/>
    </source>
</evidence>
<evidence type="ECO:0000256" key="4">
    <source>
        <dbReference type="ARBA" id="ARBA00010044"/>
    </source>
</evidence>
<dbReference type="SUPFAM" id="SSF52540">
    <property type="entry name" value="P-loop containing nucleoside triphosphate hydrolases"/>
    <property type="match status" value="1"/>
</dbReference>
<keyword evidence="9" id="KW-0547">Nucleotide-binding</keyword>
<evidence type="ECO:0000256" key="15">
    <source>
        <dbReference type="ARBA" id="ARBA00022989"/>
    </source>
</evidence>
<dbReference type="CDD" id="cd08069">
    <property type="entry name" value="MPN_RPN11_CSN5"/>
    <property type="match status" value="1"/>
</dbReference>
<dbReference type="GO" id="GO:0000502">
    <property type="term" value="C:proteasome complex"/>
    <property type="evidence" value="ECO:0007669"/>
    <property type="project" value="UniProtKB-KW"/>
</dbReference>
<keyword evidence="11" id="KW-0862">Zinc</keyword>
<keyword evidence="14" id="KW-0809">Transit peptide</keyword>
<comment type="subunit">
    <text evidence="20">Component of the 19S regulatory cap of the 26S proteasome.</text>
</comment>
<keyword evidence="7" id="KW-0812">Transmembrane</keyword>
<dbReference type="InterPro" id="IPR013154">
    <property type="entry name" value="ADH-like_N"/>
</dbReference>
<dbReference type="InterPro" id="IPR005936">
    <property type="entry name" value="FtsH"/>
</dbReference>
<dbReference type="Gene3D" id="3.90.180.10">
    <property type="entry name" value="Medium-chain alcohol dehydrogenases, catalytic domain"/>
    <property type="match status" value="1"/>
</dbReference>
<dbReference type="Gene3D" id="3.40.50.300">
    <property type="entry name" value="P-loop containing nucleotide triphosphate hydrolases"/>
    <property type="match status" value="1"/>
</dbReference>
<dbReference type="GO" id="GO:0004176">
    <property type="term" value="F:ATP-dependent peptidase activity"/>
    <property type="evidence" value="ECO:0007669"/>
    <property type="project" value="InterPro"/>
</dbReference>
<dbReference type="PANTHER" id="PTHR43655">
    <property type="entry name" value="ATP-DEPENDENT PROTEASE"/>
    <property type="match status" value="1"/>
</dbReference>
<evidence type="ECO:0000256" key="8">
    <source>
        <dbReference type="ARBA" id="ARBA00022723"/>
    </source>
</evidence>
<evidence type="ECO:0000313" key="25">
    <source>
        <dbReference type="Proteomes" id="UP000887575"/>
    </source>
</evidence>
<dbReference type="InterPro" id="IPR020843">
    <property type="entry name" value="ER"/>
</dbReference>
<comment type="subcellular location">
    <subcellularLocation>
        <location evidence="2">Membrane</location>
        <topology evidence="2">Multi-pass membrane protein</topology>
    </subcellularLocation>
    <subcellularLocation>
        <location evidence="3">Mitochondrion</location>
    </subcellularLocation>
</comment>
<evidence type="ECO:0000256" key="20">
    <source>
        <dbReference type="ARBA" id="ARBA00064575"/>
    </source>
</evidence>
<comment type="cofactor">
    <cofactor evidence="1">
        <name>Zn(2+)</name>
        <dbReference type="ChEBI" id="CHEBI:29105"/>
    </cofactor>
</comment>
<comment type="similarity">
    <text evidence="19">Belongs to the peptidase M67A family. PSMD14 subfamily.</text>
</comment>
<dbReference type="Pfam" id="PF01398">
    <property type="entry name" value="JAB"/>
    <property type="match status" value="1"/>
</dbReference>
<evidence type="ECO:0000256" key="18">
    <source>
        <dbReference type="ARBA" id="ARBA00059976"/>
    </source>
</evidence>
<evidence type="ECO:0000256" key="6">
    <source>
        <dbReference type="ARBA" id="ARBA00022670"/>
    </source>
</evidence>
<dbReference type="FunFam" id="1.10.8.60:FF:000019">
    <property type="entry name" value="AFG3-like AAA ATPase 2"/>
    <property type="match status" value="1"/>
</dbReference>
<dbReference type="FunFam" id="3.40.50.300:FF:000277">
    <property type="entry name" value="ATP-dependent zinc metalloprotease FtsH"/>
    <property type="match status" value="1"/>
</dbReference>
<accession>A0AAF3FIF1</accession>
<comment type="function">
    <text evidence="18">Metalloprotease component of the 26S proteasome that specifically cleaves 'Lys-63'-linked polyubiquitin chains. The 26S proteasome is involved in the ATP-dependent degradation of ubiquitinated proteins. The function of the 'Lys-63'-specific deubiquitination of the proteasome is unclear.</text>
</comment>
<evidence type="ECO:0000256" key="13">
    <source>
        <dbReference type="ARBA" id="ARBA00022942"/>
    </source>
</evidence>
<evidence type="ECO:0000256" key="1">
    <source>
        <dbReference type="ARBA" id="ARBA00001947"/>
    </source>
</evidence>
<protein>
    <recommendedName>
        <fullName evidence="21">26S proteasome non-ATPase regulatory subunit 14</fullName>
    </recommendedName>
    <alternativeName>
        <fullName evidence="22 23">26S Proteasome regulatory subunit RPN11</fullName>
    </alternativeName>
</protein>
<dbReference type="InterPro" id="IPR056263">
    <property type="entry name" value="RPN11_C"/>
</dbReference>
<dbReference type="InterPro" id="IPR000555">
    <property type="entry name" value="JAMM/MPN+_dom"/>
</dbReference>
<dbReference type="GO" id="GO:0046872">
    <property type="term" value="F:metal ion binding"/>
    <property type="evidence" value="ECO:0007669"/>
    <property type="project" value="UniProtKB-KW"/>
</dbReference>
<dbReference type="FunFam" id="1.20.58.760:FF:000003">
    <property type="entry name" value="AFG3-like AAA ATPase 2"/>
    <property type="match status" value="1"/>
</dbReference>
<dbReference type="Gene3D" id="3.40.50.720">
    <property type="entry name" value="NAD(P)-binding Rossmann-like Domain"/>
    <property type="match status" value="1"/>
</dbReference>
<dbReference type="HAMAP" id="MF_01458">
    <property type="entry name" value="FtsH"/>
    <property type="match status" value="1"/>
</dbReference>
<evidence type="ECO:0000256" key="22">
    <source>
        <dbReference type="ARBA" id="ARBA00077355"/>
    </source>
</evidence>
<dbReference type="Pfam" id="PF00107">
    <property type="entry name" value="ADH_zinc_N"/>
    <property type="match status" value="1"/>
</dbReference>
<dbReference type="InterPro" id="IPR037518">
    <property type="entry name" value="MPN"/>
</dbReference>
<dbReference type="InterPro" id="IPR003593">
    <property type="entry name" value="AAA+_ATPase"/>
</dbReference>
<sequence length="1233" mass="136453">MDRLLRLGAHALQANATPTDSNQVDTSETVYISSLALLKMLKHGRAGVPMEVMGLMLGEFVDDYTVNVIDVFAMPQSGTGVSVEAVDPVFQAKMLDMLKQTGRPEMVVGWYHSHPGFGCWLSGVDVNTQQSFEALSDRAVAVVIDPIQSVKGKVIIDAFRTINPQNAALNQEARQTTSNIGHLQKPSIQALIHGLNRHYYSIPIAYRPHEREQKMLLNLHKKSWKDAINVVNYTQHGGQNEEAMKSMLKLAKAYKKSLEEEEKMSERELEIKNVGKMDPKRHLGELVNQLMADNLVQGLCGIIDAEKVRDLPSKEPGPNELVVEVESCGFNYGDWKMIKGMYHLKPKRPFVPGFELAGNVKKVGEKVQKWKAGDRVLVLRRHGTGGFAEECIVKEHDLIYNLPFSINYETAAAVAVTYGTAYVSLANMARERQGSSVLVLSARGTMGFAAIDLAQNVFAAQVFAASDDEEKLEKLRTTGVQRTINWEKEDLVKVIRKDTFNEGVDVVVDTVGGKVFHTALESLKKGGHLVSLSFASGEIPSVSLLDLHRLQATVTGVWLGGRTASEIDAIMSTIIGLFDEGYLSARIEAKYGLDQLFAVALFCAGILYMINSSGDIGNSVDEISWTTFTEQMLPTKAIREIVVFNEKEIAILHIWSDARGLDGEKLKPVYKLRVPSISRLESELRAAEAALNMPPEYWIPVKYKRLDEISSTLNLIFLGLLFATGYYIFKKAKFSINMTDMMGQMTKQKLNIIDPHSPDGKKALKIKFKDVAGCHEAKVEIKEFVDYLKNSSKYTKLGAKLPKGALLTGPPGCGKTLLARALAAESTVPFISMNGTEFVEMIGGLGASRIRGLFKEAKQRAPCIIYIDEIDAIGRKRSEAGGKNGFAGSSEEEQTLNQLLVEMDGMDSAKGVVVLASTNRPDVLDKALLRRGRFDRHVSIDLPTVAERKEMFELYLKKIKTDFASTKYSERLAQMTPGFSGADIRNAVNEAAIKAATDNLLQVSVKEMEYAMDKIIAGPAKRSRTLVKEERATVAYHEAGHALVGWMLEHTDALLKVTIIPRTSAALGFAQYCPRDKKLFTKEELFERMCMMLGGRAAENLKFGRITTGAQNDLEKVTKSAMAQVKNYGFSPIIGPLSFAVQDERAASFYEKPYSQKLQATIDQEASLLVGQAYRATEELIQKNIDKLELIAQSLLKHEVLSYEDVKKLIGPPPFGEKQVVDLVENSLPKDGE</sequence>
<evidence type="ECO:0000256" key="3">
    <source>
        <dbReference type="ARBA" id="ARBA00004173"/>
    </source>
</evidence>
<dbReference type="InterPro" id="IPR027417">
    <property type="entry name" value="P-loop_NTPase"/>
</dbReference>
<dbReference type="Gene3D" id="3.40.1690.20">
    <property type="match status" value="1"/>
</dbReference>
<keyword evidence="16" id="KW-0482">Metalloprotease</keyword>
<dbReference type="SUPFAM" id="SSF50129">
    <property type="entry name" value="GroES-like"/>
    <property type="match status" value="1"/>
</dbReference>
<evidence type="ECO:0000256" key="21">
    <source>
        <dbReference type="ARBA" id="ARBA00068188"/>
    </source>
</evidence>
<organism evidence="25 26">
    <name type="scientific">Mesorhabditis belari</name>
    <dbReference type="NCBI Taxonomy" id="2138241"/>
    <lineage>
        <taxon>Eukaryota</taxon>
        <taxon>Metazoa</taxon>
        <taxon>Ecdysozoa</taxon>
        <taxon>Nematoda</taxon>
        <taxon>Chromadorea</taxon>
        <taxon>Rhabditida</taxon>
        <taxon>Rhabditina</taxon>
        <taxon>Rhabditomorpha</taxon>
        <taxon>Rhabditoidea</taxon>
        <taxon>Rhabditidae</taxon>
        <taxon>Mesorhabditinae</taxon>
        <taxon>Mesorhabditis</taxon>
    </lineage>
</organism>
<keyword evidence="6" id="KW-0645">Protease</keyword>
<dbReference type="SMART" id="SM00829">
    <property type="entry name" value="PKS_ER"/>
    <property type="match status" value="1"/>
</dbReference>
<dbReference type="AlphaFoldDB" id="A0AAF3FIF1"/>
<dbReference type="GO" id="GO:0005524">
    <property type="term" value="F:ATP binding"/>
    <property type="evidence" value="ECO:0007669"/>
    <property type="project" value="UniProtKB-KW"/>
</dbReference>